<name>A0ACC4E490_PURLI</name>
<keyword evidence="2" id="KW-1185">Reference proteome</keyword>
<gene>
    <name evidence="1" type="ORF">ACCO45_004087</name>
</gene>
<dbReference type="Proteomes" id="UP001638806">
    <property type="component" value="Unassembled WGS sequence"/>
</dbReference>
<organism evidence="1 2">
    <name type="scientific">Purpureocillium lilacinum</name>
    <name type="common">Paecilomyces lilacinus</name>
    <dbReference type="NCBI Taxonomy" id="33203"/>
    <lineage>
        <taxon>Eukaryota</taxon>
        <taxon>Fungi</taxon>
        <taxon>Dikarya</taxon>
        <taxon>Ascomycota</taxon>
        <taxon>Pezizomycotina</taxon>
        <taxon>Sordariomycetes</taxon>
        <taxon>Hypocreomycetidae</taxon>
        <taxon>Hypocreales</taxon>
        <taxon>Ophiocordycipitaceae</taxon>
        <taxon>Purpureocillium</taxon>
    </lineage>
</organism>
<comment type="caution">
    <text evidence="1">The sequence shown here is derived from an EMBL/GenBank/DDBJ whole genome shotgun (WGS) entry which is preliminary data.</text>
</comment>
<evidence type="ECO:0000313" key="2">
    <source>
        <dbReference type="Proteomes" id="UP001638806"/>
    </source>
</evidence>
<reference evidence="1" key="1">
    <citation type="submission" date="2024-12" db="EMBL/GenBank/DDBJ databases">
        <title>Comparative genomics and development of molecular markers within Purpureocillium lilacinum and among Purpureocillium species.</title>
        <authorList>
            <person name="Yeh Z.-Y."/>
            <person name="Ni N.-T."/>
            <person name="Lo P.-H."/>
            <person name="Mushyakhwo K."/>
            <person name="Lin C.-F."/>
            <person name="Nai Y.-S."/>
        </authorList>
    </citation>
    <scope>NUCLEOTIDE SEQUENCE</scope>
    <source>
        <strain evidence="1">NCHU-NPUST-175</strain>
    </source>
</reference>
<proteinExistence type="predicted"/>
<dbReference type="EMBL" id="JBGNUJ010000003">
    <property type="protein sequence ID" value="KAL3962564.1"/>
    <property type="molecule type" value="Genomic_DNA"/>
</dbReference>
<protein>
    <submittedName>
        <fullName evidence="1">Uncharacterized protein</fullName>
    </submittedName>
</protein>
<accession>A0ACC4E490</accession>
<evidence type="ECO:0000313" key="1">
    <source>
        <dbReference type="EMBL" id="KAL3962564.1"/>
    </source>
</evidence>
<sequence>MASSAELCTTTAPRTLCYDRRRPFGARGCCRWARGRPTFGAAPPSRAGEGPERVLPASVSFSSCLRPPLYYNAPAKVTEQPIDRSKRQGQRLDAPAPSRTPILTRREHLALAPPPPANLTAAMHILVTNDDGPPSPESSPYVHCLVKHLQEAGHVVSVCLPHTQRSWIGKAHMIGQTLTPTYYRPGKNVHADEADAVGTTHHRPAPSGDVEEWVLVDGTPASCVQIGLYHFFQDRGPIDLVVSGPNYGRNSTSVFALSSGTLGAALEAAVCRQKAIALSFAFFTRNHDPVIIESACRHSVRVIEALYQRWPTDDSVDLYSVNVPLVEDVERNATMWADMLQNYWSAGSCFEEVDADGAGDAADEEASIREGPGGEADVKDGTDASANAKRGHKHKHFKWAPRLTQLHKSVDESGPGNDGRTVKEGKTCVTPLKANFAMAEGAFSRKEFVLPPLAAATSQQDLPVRTKNPAVDGPSPPLIRAIVAYEDPYVQPLILSALRSLGLGDKLDLVTELPSTGDDGVSLASLLPASDTRTLQITPYEAIDFEFAASHPQTCLVNSYMIRKALIRKHYLSSTVDHWAAKNPSSVLRRHVQRSEAFEVDYAEFLDDALVESFDLRESMARNDEAPADDDPAAREWWILKPGMSDRGQGIRLFSTMEELQGIFDGWEAERPDSDDEGDEDDDADGDGEENEGAGRGDGDYITTSHLRHFVAQPYVHPPLLLPSEPEPHKFHIRTPLRREAVPRAVGALAHGHRLVPHQHVPARAAAVRGTTLLPVRRSGSLVDRRGWARRHASAPQHGPAVLVPAAGARHARRHLHADLRLDGELFEAAARAMPVHFQTLPNAFEVFGLDFLVDAAGHAWLLEVNAFPDFKQTGGDLSSLVEGFWRGVAREAVAPFFGVEGSVAAEAGDGERADMVLVKDVDLGRR</sequence>